<dbReference type="Proteomes" id="UP000276834">
    <property type="component" value="Unassembled WGS sequence"/>
</dbReference>
<evidence type="ECO:0000313" key="3">
    <source>
        <dbReference type="Proteomes" id="UP000276834"/>
    </source>
</evidence>
<gene>
    <name evidence="2" type="ORF">DV515_00015323</name>
</gene>
<evidence type="ECO:0000313" key="2">
    <source>
        <dbReference type="EMBL" id="RLV88744.1"/>
    </source>
</evidence>
<organism evidence="2 3">
    <name type="scientific">Chloebia gouldiae</name>
    <name type="common">Gouldian finch</name>
    <name type="synonym">Erythrura gouldiae</name>
    <dbReference type="NCBI Taxonomy" id="44316"/>
    <lineage>
        <taxon>Eukaryota</taxon>
        <taxon>Metazoa</taxon>
        <taxon>Chordata</taxon>
        <taxon>Craniata</taxon>
        <taxon>Vertebrata</taxon>
        <taxon>Euteleostomi</taxon>
        <taxon>Archelosauria</taxon>
        <taxon>Archosauria</taxon>
        <taxon>Dinosauria</taxon>
        <taxon>Saurischia</taxon>
        <taxon>Theropoda</taxon>
        <taxon>Coelurosauria</taxon>
        <taxon>Aves</taxon>
        <taxon>Neognathae</taxon>
        <taxon>Neoaves</taxon>
        <taxon>Telluraves</taxon>
        <taxon>Australaves</taxon>
        <taxon>Passeriformes</taxon>
        <taxon>Passeroidea</taxon>
        <taxon>Passeridae</taxon>
        <taxon>Chloebia</taxon>
    </lineage>
</organism>
<evidence type="ECO:0000256" key="1">
    <source>
        <dbReference type="SAM" id="Phobius"/>
    </source>
</evidence>
<keyword evidence="1" id="KW-1133">Transmembrane helix</keyword>
<dbReference type="OrthoDB" id="8828665at2759"/>
<name>A0A3L8RW08_CHLGU</name>
<accession>A0A3L8RW08</accession>
<keyword evidence="1" id="KW-0812">Transmembrane</keyword>
<protein>
    <submittedName>
        <fullName evidence="2">Uncharacterized protein</fullName>
    </submittedName>
</protein>
<proteinExistence type="predicted"/>
<keyword evidence="1" id="KW-0472">Membrane</keyword>
<keyword evidence="3" id="KW-1185">Reference proteome</keyword>
<dbReference type="EMBL" id="QUSF01000172">
    <property type="protein sequence ID" value="RLV88744.1"/>
    <property type="molecule type" value="Genomic_DNA"/>
</dbReference>
<feature type="transmembrane region" description="Helical" evidence="1">
    <location>
        <begin position="12"/>
        <end position="30"/>
    </location>
</feature>
<reference evidence="2 3" key="1">
    <citation type="journal article" date="2018" name="Proc. R. Soc. B">
        <title>A non-coding region near Follistatin controls head colour polymorphism in the Gouldian finch.</title>
        <authorList>
            <person name="Toomey M.B."/>
            <person name="Marques C.I."/>
            <person name="Andrade P."/>
            <person name="Araujo P.M."/>
            <person name="Sabatino S."/>
            <person name="Gazda M.A."/>
            <person name="Afonso S."/>
            <person name="Lopes R.J."/>
            <person name="Corbo J.C."/>
            <person name="Carneiro M."/>
        </authorList>
    </citation>
    <scope>NUCLEOTIDE SEQUENCE [LARGE SCALE GENOMIC DNA]</scope>
    <source>
        <strain evidence="2">Red01</strain>
        <tissue evidence="2">Muscle</tissue>
    </source>
</reference>
<comment type="caution">
    <text evidence="2">The sequence shown here is derived from an EMBL/GenBank/DDBJ whole genome shotgun (WGS) entry which is preliminary data.</text>
</comment>
<sequence length="51" mass="5787">MYAEDGFEMDPAAGCVCVLLSIIHSYYLHLQILSRYKDISSDKYRPGSKNS</sequence>
<dbReference type="AlphaFoldDB" id="A0A3L8RW08"/>